<feature type="compositionally biased region" description="Low complexity" evidence="1">
    <location>
        <begin position="152"/>
        <end position="161"/>
    </location>
</feature>
<dbReference type="Proteomes" id="UP001338125">
    <property type="component" value="Unassembled WGS sequence"/>
</dbReference>
<sequence>MPKTSASSVWAGAPPLSEDGFAFANGVFFAQSSGQNQHRRATQAELDTHFTTGNDKDHPAHWFEAQLIHYGLPPSKTKSVARMRLFDAVKSGKLSVPTHLTKLEGKLKREWTKKDKEIKKGSATTKAAAPSKVAGNKRKAEVIVNVTVNNTASASNSSKPSVAKKAKTAKSSAPKKAAEKSSATSATKPATKQTARRGRISQGPNRQESAARSAPTPTTQTRPKQMARRSGAFVARGRIRSQPTQGHHNDPYLDESPPPYSEYLENSDGYGDDDDDDTAQLAPLGLINGRYDISCPFVESEWSNVGSDFSVVLTLAGSSLWGSFDLGIIEGVMHFEQRPMQSSYDPIPFTWRGRENEGPVLYGDGHEGWIKFLGNGRIQGELDYQNISFQGERIPGQGTRSETSARALQDEWLGYTEEEYERENRTRWR</sequence>
<evidence type="ECO:0000313" key="3">
    <source>
        <dbReference type="Proteomes" id="UP001338125"/>
    </source>
</evidence>
<protein>
    <submittedName>
        <fullName evidence="2">Uncharacterized protein</fullName>
    </submittedName>
</protein>
<evidence type="ECO:0000256" key="1">
    <source>
        <dbReference type="SAM" id="MobiDB-lite"/>
    </source>
</evidence>
<feature type="compositionally biased region" description="Low complexity" evidence="1">
    <location>
        <begin position="169"/>
        <end position="192"/>
    </location>
</feature>
<evidence type="ECO:0000313" key="2">
    <source>
        <dbReference type="EMBL" id="KAK5996379.1"/>
    </source>
</evidence>
<feature type="region of interest" description="Disordered" evidence="1">
    <location>
        <begin position="114"/>
        <end position="136"/>
    </location>
</feature>
<proteinExistence type="predicted"/>
<feature type="compositionally biased region" description="Polar residues" evidence="1">
    <location>
        <begin position="202"/>
        <end position="223"/>
    </location>
</feature>
<name>A0ABR0SWH8_9HYPO</name>
<reference evidence="2 3" key="1">
    <citation type="submission" date="2024-01" db="EMBL/GenBank/DDBJ databases">
        <title>Complete genome of Cladobotryum mycophilum ATHUM6906.</title>
        <authorList>
            <person name="Christinaki A.C."/>
            <person name="Myridakis A.I."/>
            <person name="Kouvelis V.N."/>
        </authorList>
    </citation>
    <scope>NUCLEOTIDE SEQUENCE [LARGE SCALE GENOMIC DNA]</scope>
    <source>
        <strain evidence="2 3">ATHUM6906</strain>
    </source>
</reference>
<organism evidence="2 3">
    <name type="scientific">Cladobotryum mycophilum</name>
    <dbReference type="NCBI Taxonomy" id="491253"/>
    <lineage>
        <taxon>Eukaryota</taxon>
        <taxon>Fungi</taxon>
        <taxon>Dikarya</taxon>
        <taxon>Ascomycota</taxon>
        <taxon>Pezizomycotina</taxon>
        <taxon>Sordariomycetes</taxon>
        <taxon>Hypocreomycetidae</taxon>
        <taxon>Hypocreales</taxon>
        <taxon>Hypocreaceae</taxon>
        <taxon>Cladobotryum</taxon>
    </lineage>
</organism>
<comment type="caution">
    <text evidence="2">The sequence shown here is derived from an EMBL/GenBank/DDBJ whole genome shotgun (WGS) entry which is preliminary data.</text>
</comment>
<accession>A0ABR0SWH8</accession>
<keyword evidence="3" id="KW-1185">Reference proteome</keyword>
<gene>
    <name evidence="2" type="ORF">PT974_01713</name>
</gene>
<dbReference type="EMBL" id="JAVFKD010000002">
    <property type="protein sequence ID" value="KAK5996379.1"/>
    <property type="molecule type" value="Genomic_DNA"/>
</dbReference>
<feature type="region of interest" description="Disordered" evidence="1">
    <location>
        <begin position="152"/>
        <end position="279"/>
    </location>
</feature>